<dbReference type="InterPro" id="IPR009057">
    <property type="entry name" value="Homeodomain-like_sf"/>
</dbReference>
<evidence type="ECO:0000313" key="6">
    <source>
        <dbReference type="EMBL" id="GEN59240.1"/>
    </source>
</evidence>
<keyword evidence="7" id="KW-1185">Reference proteome</keyword>
<evidence type="ECO:0000256" key="3">
    <source>
        <dbReference type="ARBA" id="ARBA00023163"/>
    </source>
</evidence>
<reference evidence="6 7" key="1">
    <citation type="submission" date="2019-07" db="EMBL/GenBank/DDBJ databases">
        <title>Whole genome shotgun sequence of Acetobacter nitrogenifigens NBRC 105050.</title>
        <authorList>
            <person name="Hosoyama A."/>
            <person name="Uohara A."/>
            <person name="Ohji S."/>
            <person name="Ichikawa N."/>
        </authorList>
    </citation>
    <scope>NUCLEOTIDE SEQUENCE [LARGE SCALE GENOMIC DNA]</scope>
    <source>
        <strain evidence="6 7">NBRC 105050</strain>
    </source>
</reference>
<keyword evidence="3" id="KW-0804">Transcription</keyword>
<dbReference type="OrthoDB" id="9796019at2"/>
<keyword evidence="2 4" id="KW-0238">DNA-binding</keyword>
<accession>A0A511X8F5</accession>
<dbReference type="PANTHER" id="PTHR30055">
    <property type="entry name" value="HTH-TYPE TRANSCRIPTIONAL REGULATOR RUTR"/>
    <property type="match status" value="1"/>
</dbReference>
<organism evidence="6 7">
    <name type="scientific">Acetobacter nitrogenifigens DSM 23921 = NBRC 105050</name>
    <dbReference type="NCBI Taxonomy" id="1120919"/>
    <lineage>
        <taxon>Bacteria</taxon>
        <taxon>Pseudomonadati</taxon>
        <taxon>Pseudomonadota</taxon>
        <taxon>Alphaproteobacteria</taxon>
        <taxon>Acetobacterales</taxon>
        <taxon>Acetobacteraceae</taxon>
        <taxon>Acetobacter</taxon>
    </lineage>
</organism>
<dbReference type="Proteomes" id="UP000321635">
    <property type="component" value="Unassembled WGS sequence"/>
</dbReference>
<keyword evidence="1" id="KW-0805">Transcription regulation</keyword>
<dbReference type="SUPFAM" id="SSF48498">
    <property type="entry name" value="Tetracyclin repressor-like, C-terminal domain"/>
    <property type="match status" value="1"/>
</dbReference>
<dbReference type="InterPro" id="IPR050109">
    <property type="entry name" value="HTH-type_TetR-like_transc_reg"/>
</dbReference>
<dbReference type="Gene3D" id="1.10.10.60">
    <property type="entry name" value="Homeodomain-like"/>
    <property type="match status" value="1"/>
</dbReference>
<comment type="caution">
    <text evidence="6">The sequence shown here is derived from an EMBL/GenBank/DDBJ whole genome shotgun (WGS) entry which is preliminary data.</text>
</comment>
<gene>
    <name evidence="6" type="ORF">ANI02nite_11240</name>
</gene>
<evidence type="ECO:0000256" key="4">
    <source>
        <dbReference type="PROSITE-ProRule" id="PRU00335"/>
    </source>
</evidence>
<feature type="DNA-binding region" description="H-T-H motif" evidence="4">
    <location>
        <begin position="35"/>
        <end position="54"/>
    </location>
</feature>
<feature type="domain" description="HTH tetR-type" evidence="5">
    <location>
        <begin position="12"/>
        <end position="72"/>
    </location>
</feature>
<evidence type="ECO:0000259" key="5">
    <source>
        <dbReference type="PROSITE" id="PS50977"/>
    </source>
</evidence>
<dbReference type="AlphaFoldDB" id="A0A511X8F5"/>
<dbReference type="InterPro" id="IPR036271">
    <property type="entry name" value="Tet_transcr_reg_TetR-rel_C_sf"/>
</dbReference>
<evidence type="ECO:0000256" key="1">
    <source>
        <dbReference type="ARBA" id="ARBA00023015"/>
    </source>
</evidence>
<dbReference type="InterPro" id="IPR001647">
    <property type="entry name" value="HTH_TetR"/>
</dbReference>
<dbReference type="RefSeq" id="WP_026397858.1">
    <property type="nucleotide sequence ID" value="NZ_AUBI01000005.1"/>
</dbReference>
<dbReference type="EMBL" id="BJYF01000005">
    <property type="protein sequence ID" value="GEN59240.1"/>
    <property type="molecule type" value="Genomic_DNA"/>
</dbReference>
<name>A0A511X8F5_9PROT</name>
<evidence type="ECO:0000313" key="7">
    <source>
        <dbReference type="Proteomes" id="UP000321635"/>
    </source>
</evidence>
<sequence length="195" mass="21431">MTAQNGGRRRGVALEEAILDAAWAELAESGYAGLTLENVARRAGTSRPVLHRRWAGRLALVTAALARQFARDTIVIPDLGSLREELSLLLRFMSDRSRGDGLQLVFDMQRDLAAERSSFADLHACIVDGHQFRAVLARAVERGEIDPTRLTPRIAALPLDLVRHELLMTFAPLSDTAIREIVEDVFLPLVSPSPG</sequence>
<proteinExistence type="predicted"/>
<dbReference type="PROSITE" id="PS50977">
    <property type="entry name" value="HTH_TETR_2"/>
    <property type="match status" value="1"/>
</dbReference>
<dbReference type="Gene3D" id="1.10.357.10">
    <property type="entry name" value="Tetracycline Repressor, domain 2"/>
    <property type="match status" value="1"/>
</dbReference>
<dbReference type="InterPro" id="IPR011075">
    <property type="entry name" value="TetR_C"/>
</dbReference>
<dbReference type="STRING" id="1120919.GCA_000429165_01885"/>
<dbReference type="Pfam" id="PF00440">
    <property type="entry name" value="TetR_N"/>
    <property type="match status" value="1"/>
</dbReference>
<dbReference type="GO" id="GO:0003700">
    <property type="term" value="F:DNA-binding transcription factor activity"/>
    <property type="evidence" value="ECO:0007669"/>
    <property type="project" value="TreeGrafter"/>
</dbReference>
<dbReference type="GO" id="GO:0000976">
    <property type="term" value="F:transcription cis-regulatory region binding"/>
    <property type="evidence" value="ECO:0007669"/>
    <property type="project" value="TreeGrafter"/>
</dbReference>
<evidence type="ECO:0000256" key="2">
    <source>
        <dbReference type="ARBA" id="ARBA00023125"/>
    </source>
</evidence>
<dbReference type="PANTHER" id="PTHR30055:SF148">
    <property type="entry name" value="TETR-FAMILY TRANSCRIPTIONAL REGULATOR"/>
    <property type="match status" value="1"/>
</dbReference>
<dbReference type="Pfam" id="PF16859">
    <property type="entry name" value="TetR_C_11"/>
    <property type="match status" value="1"/>
</dbReference>
<protein>
    <submittedName>
        <fullName evidence="6">TetR family transcriptional regulator</fullName>
    </submittedName>
</protein>
<dbReference type="SUPFAM" id="SSF46689">
    <property type="entry name" value="Homeodomain-like"/>
    <property type="match status" value="1"/>
</dbReference>